<feature type="compositionally biased region" description="Polar residues" evidence="3">
    <location>
        <begin position="166"/>
        <end position="189"/>
    </location>
</feature>
<dbReference type="InterPro" id="IPR019050">
    <property type="entry name" value="FDF_dom"/>
</dbReference>
<sequence>MASPEESSSRSAASPSVDSYIGSVISLTSKSEIRYEGVLVSINTKDSTIALQNVKSFGTEGRRKEGPQIPSSDKVYEYILFRGSDIKDLQVKSSSSVPPKQQTHNDPAIIQSQYAYAPSSSSIASAGVGAVAGPSSQSVHQDLSRQPFPDSFSLYQPGAHMSSWAASPSIPNAEGSTHSQGYASTSNAQVRAHQRHIPFQPQSVSFQNPSQYAEGYAPPSFSNFQEGATSFPSQFAISNPSNPLSLPSHLQAMSSLPLSNQEMNTMNMIANKANPSQTSVVPISSMPSASSVLGSASGPTAMQPPLLTPDQLTNSIPATAASLQRLYPEFKDMGGLLPSSTNSPSLVSGIPQEPLLPLPTSNQQSEHEVPKFTEEFDFLAMNEKFNKDEVWGSLGKEKHIGSGGDGAEHDALHHDVIYGGGYVQDPPRPGSKPVYNKDDFFDTLSCNSLNRGGWSGRSRFSERMKLDTETFGEFEHRPPMGQGPHGNYGPPHGGYYRGSYNRGRGYGYYGGRGRGI</sequence>
<accession>A0A5P1E0E2</accession>
<dbReference type="EMBL" id="CM007390">
    <property type="protein sequence ID" value="ONK55948.1"/>
    <property type="molecule type" value="Genomic_DNA"/>
</dbReference>
<feature type="domain" description="DFDF" evidence="4">
    <location>
        <begin position="364"/>
        <end position="400"/>
    </location>
</feature>
<feature type="short sequence motif" description="FFD box" evidence="1">
    <location>
        <begin position="433"/>
        <end position="448"/>
    </location>
</feature>
<dbReference type="PROSITE" id="PS51512">
    <property type="entry name" value="DFDF"/>
    <property type="match status" value="1"/>
</dbReference>
<organism evidence="8 9">
    <name type="scientific">Asparagus officinalis</name>
    <name type="common">Garden asparagus</name>
    <dbReference type="NCBI Taxonomy" id="4686"/>
    <lineage>
        <taxon>Eukaryota</taxon>
        <taxon>Viridiplantae</taxon>
        <taxon>Streptophyta</taxon>
        <taxon>Embryophyta</taxon>
        <taxon>Tracheophyta</taxon>
        <taxon>Spermatophyta</taxon>
        <taxon>Magnoliopsida</taxon>
        <taxon>Liliopsida</taxon>
        <taxon>Asparagales</taxon>
        <taxon>Asparagaceae</taxon>
        <taxon>Asparagoideae</taxon>
        <taxon>Asparagus</taxon>
    </lineage>
</organism>
<feature type="region of interest" description="Disordered" evidence="3">
    <location>
        <begin position="166"/>
        <end position="192"/>
    </location>
</feature>
<evidence type="ECO:0000259" key="4">
    <source>
        <dbReference type="PROSITE" id="PS51512"/>
    </source>
</evidence>
<feature type="region of interest" description="Disordered" evidence="3">
    <location>
        <begin position="278"/>
        <end position="313"/>
    </location>
</feature>
<dbReference type="Pfam" id="PF09532">
    <property type="entry name" value="FDF"/>
    <property type="match status" value="1"/>
</dbReference>
<dbReference type="CDD" id="cd01736">
    <property type="entry name" value="LSm14_N"/>
    <property type="match status" value="1"/>
</dbReference>
<feature type="compositionally biased region" description="Low complexity" evidence="3">
    <location>
        <begin position="128"/>
        <end position="139"/>
    </location>
</feature>
<protein>
    <recommendedName>
        <fullName evidence="10">DFDF domain-containing protein</fullName>
    </recommendedName>
</protein>
<dbReference type="OMA" id="WQDTPAL"/>
<dbReference type="SMART" id="SM01199">
    <property type="entry name" value="FDF"/>
    <property type="match status" value="1"/>
</dbReference>
<evidence type="ECO:0000259" key="6">
    <source>
        <dbReference type="PROSITE" id="PS51536"/>
    </source>
</evidence>
<dbReference type="GO" id="GO:0033962">
    <property type="term" value="P:P-body assembly"/>
    <property type="evidence" value="ECO:0007669"/>
    <property type="project" value="TreeGrafter"/>
</dbReference>
<dbReference type="PROSITE" id="PS51513">
    <property type="entry name" value="FFD"/>
    <property type="match status" value="1"/>
</dbReference>
<dbReference type="GO" id="GO:0003729">
    <property type="term" value="F:mRNA binding"/>
    <property type="evidence" value="ECO:0007669"/>
    <property type="project" value="TreeGrafter"/>
</dbReference>
<feature type="compositionally biased region" description="Polar residues" evidence="3">
    <location>
        <begin position="278"/>
        <end position="300"/>
    </location>
</feature>
<evidence type="ECO:0000313" key="9">
    <source>
        <dbReference type="Proteomes" id="UP000243459"/>
    </source>
</evidence>
<dbReference type="Gene3D" id="2.30.30.100">
    <property type="match status" value="1"/>
</dbReference>
<dbReference type="GO" id="GO:0000932">
    <property type="term" value="C:P-body"/>
    <property type="evidence" value="ECO:0007669"/>
    <property type="project" value="TreeGrafter"/>
</dbReference>
<dbReference type="SUPFAM" id="SSF50182">
    <property type="entry name" value="Sm-like ribonucleoproteins"/>
    <property type="match status" value="1"/>
</dbReference>
<gene>
    <name evidence="8" type="ORF">A4U43_C10F2590</name>
</gene>
<feature type="region of interest" description="Disordered" evidence="3">
    <location>
        <begin position="128"/>
        <end position="152"/>
    </location>
</feature>
<feature type="domain" description="TFG box profile" evidence="6">
    <location>
        <begin position="455"/>
        <end position="475"/>
    </location>
</feature>
<evidence type="ECO:0000256" key="3">
    <source>
        <dbReference type="SAM" id="MobiDB-lite"/>
    </source>
</evidence>
<dbReference type="PANTHER" id="PTHR13586">
    <property type="entry name" value="SCD6 PROTEIN-RELATED"/>
    <property type="match status" value="1"/>
</dbReference>
<evidence type="ECO:0000256" key="1">
    <source>
        <dbReference type="PROSITE-ProRule" id="PRU00846"/>
    </source>
</evidence>
<dbReference type="InterPro" id="IPR047575">
    <property type="entry name" value="Sm"/>
</dbReference>
<reference evidence="9" key="1">
    <citation type="journal article" date="2017" name="Nat. Commun.">
        <title>The asparagus genome sheds light on the origin and evolution of a young Y chromosome.</title>
        <authorList>
            <person name="Harkess A."/>
            <person name="Zhou J."/>
            <person name="Xu C."/>
            <person name="Bowers J.E."/>
            <person name="Van der Hulst R."/>
            <person name="Ayyampalayam S."/>
            <person name="Mercati F."/>
            <person name="Riccardi P."/>
            <person name="McKain M.R."/>
            <person name="Kakrana A."/>
            <person name="Tang H."/>
            <person name="Ray J."/>
            <person name="Groenendijk J."/>
            <person name="Arikit S."/>
            <person name="Mathioni S.M."/>
            <person name="Nakano M."/>
            <person name="Shan H."/>
            <person name="Telgmann-Rauber A."/>
            <person name="Kanno A."/>
            <person name="Yue Z."/>
            <person name="Chen H."/>
            <person name="Li W."/>
            <person name="Chen Y."/>
            <person name="Xu X."/>
            <person name="Zhang Y."/>
            <person name="Luo S."/>
            <person name="Chen H."/>
            <person name="Gao J."/>
            <person name="Mao Z."/>
            <person name="Pires J.C."/>
            <person name="Luo M."/>
            <person name="Kudrna D."/>
            <person name="Wing R.A."/>
            <person name="Meyers B.C."/>
            <person name="Yi K."/>
            <person name="Kong H."/>
            <person name="Lavrijsen P."/>
            <person name="Sunseri F."/>
            <person name="Falavigna A."/>
            <person name="Ye Y."/>
            <person name="Leebens-Mack J.H."/>
            <person name="Chen G."/>
        </authorList>
    </citation>
    <scope>NUCLEOTIDE SEQUENCE [LARGE SCALE GENOMIC DNA]</scope>
    <source>
        <strain evidence="9">cv. DH0086</strain>
    </source>
</reference>
<dbReference type="InterPro" id="IPR025761">
    <property type="entry name" value="FFD_box"/>
</dbReference>
<name>A0A5P1E0E2_ASPOF</name>
<proteinExistence type="predicted"/>
<evidence type="ECO:0008006" key="10">
    <source>
        <dbReference type="Google" id="ProtNLM"/>
    </source>
</evidence>
<dbReference type="InterPro" id="IPR025609">
    <property type="entry name" value="Lsm14-like_N"/>
</dbReference>
<dbReference type="InterPro" id="IPR025762">
    <property type="entry name" value="DFDF"/>
</dbReference>
<dbReference type="AlphaFoldDB" id="A0A5P1E0E2"/>
<dbReference type="SMART" id="SM01271">
    <property type="entry name" value="LSM14"/>
    <property type="match status" value="1"/>
</dbReference>
<dbReference type="Pfam" id="PF12701">
    <property type="entry name" value="LSM14"/>
    <property type="match status" value="1"/>
</dbReference>
<dbReference type="PROSITE" id="PS51536">
    <property type="entry name" value="TFG"/>
    <property type="match status" value="1"/>
</dbReference>
<feature type="short sequence motif" description="TFG box" evidence="2">
    <location>
        <begin position="455"/>
        <end position="475"/>
    </location>
</feature>
<evidence type="ECO:0000259" key="7">
    <source>
        <dbReference type="PROSITE" id="PS52002"/>
    </source>
</evidence>
<dbReference type="InterPro" id="IPR010920">
    <property type="entry name" value="LSM_dom_sf"/>
</dbReference>
<evidence type="ECO:0000313" key="8">
    <source>
        <dbReference type="EMBL" id="ONK55948.1"/>
    </source>
</evidence>
<dbReference type="GO" id="GO:0034063">
    <property type="term" value="P:stress granule assembly"/>
    <property type="evidence" value="ECO:0007669"/>
    <property type="project" value="TreeGrafter"/>
</dbReference>
<feature type="domain" description="Sm" evidence="7">
    <location>
        <begin position="12"/>
        <end position="95"/>
    </location>
</feature>
<keyword evidence="9" id="KW-1185">Reference proteome</keyword>
<dbReference type="InterPro" id="IPR025768">
    <property type="entry name" value="TFG_box"/>
</dbReference>
<dbReference type="PANTHER" id="PTHR13586:SF23">
    <property type="entry name" value="DECAPPING 5-LIKE PROTEIN-RELATED"/>
    <property type="match status" value="1"/>
</dbReference>
<evidence type="ECO:0000259" key="5">
    <source>
        <dbReference type="PROSITE" id="PS51513"/>
    </source>
</evidence>
<feature type="domain" description="FFD box profile" evidence="5">
    <location>
        <begin position="433"/>
        <end position="448"/>
    </location>
</feature>
<dbReference type="Gramene" id="ONK55948">
    <property type="protein sequence ID" value="ONK55948"/>
    <property type="gene ID" value="A4U43_C10F2590"/>
</dbReference>
<dbReference type="PROSITE" id="PS52002">
    <property type="entry name" value="SM"/>
    <property type="match status" value="1"/>
</dbReference>
<dbReference type="Proteomes" id="UP000243459">
    <property type="component" value="Chromosome 10"/>
</dbReference>
<evidence type="ECO:0000256" key="2">
    <source>
        <dbReference type="PROSITE-ProRule" id="PRU00869"/>
    </source>
</evidence>